<proteinExistence type="predicted"/>
<feature type="compositionally biased region" description="Polar residues" evidence="1">
    <location>
        <begin position="87"/>
        <end position="97"/>
    </location>
</feature>
<comment type="caution">
    <text evidence="2">The sequence shown here is derived from an EMBL/GenBank/DDBJ whole genome shotgun (WGS) entry which is preliminary data.</text>
</comment>
<dbReference type="Proteomes" id="UP000257109">
    <property type="component" value="Unassembled WGS sequence"/>
</dbReference>
<dbReference type="OrthoDB" id="1637540at2759"/>
<reference evidence="2" key="1">
    <citation type="submission" date="2018-05" db="EMBL/GenBank/DDBJ databases">
        <title>Draft genome of Mucuna pruriens seed.</title>
        <authorList>
            <person name="Nnadi N.E."/>
            <person name="Vos R."/>
            <person name="Hasami M.H."/>
            <person name="Devisetty U.K."/>
            <person name="Aguiy J.C."/>
        </authorList>
    </citation>
    <scope>NUCLEOTIDE SEQUENCE [LARGE SCALE GENOMIC DNA]</scope>
    <source>
        <strain evidence="2">JCA_2017</strain>
    </source>
</reference>
<evidence type="ECO:0000313" key="2">
    <source>
        <dbReference type="EMBL" id="RDX86860.1"/>
    </source>
</evidence>
<keyword evidence="3" id="KW-1185">Reference proteome</keyword>
<feature type="non-terminal residue" evidence="2">
    <location>
        <position position="1"/>
    </location>
</feature>
<name>A0A371G8H7_MUCPR</name>
<evidence type="ECO:0000256" key="1">
    <source>
        <dbReference type="SAM" id="MobiDB-lite"/>
    </source>
</evidence>
<protein>
    <submittedName>
        <fullName evidence="2">Uncharacterized protein</fullName>
    </submittedName>
</protein>
<gene>
    <name evidence="2" type="ORF">CR513_31755</name>
</gene>
<dbReference type="AlphaFoldDB" id="A0A371G8H7"/>
<organism evidence="2 3">
    <name type="scientific">Mucuna pruriens</name>
    <name type="common">Velvet bean</name>
    <name type="synonym">Dolichos pruriens</name>
    <dbReference type="NCBI Taxonomy" id="157652"/>
    <lineage>
        <taxon>Eukaryota</taxon>
        <taxon>Viridiplantae</taxon>
        <taxon>Streptophyta</taxon>
        <taxon>Embryophyta</taxon>
        <taxon>Tracheophyta</taxon>
        <taxon>Spermatophyta</taxon>
        <taxon>Magnoliopsida</taxon>
        <taxon>eudicotyledons</taxon>
        <taxon>Gunneridae</taxon>
        <taxon>Pentapetalae</taxon>
        <taxon>rosids</taxon>
        <taxon>fabids</taxon>
        <taxon>Fabales</taxon>
        <taxon>Fabaceae</taxon>
        <taxon>Papilionoideae</taxon>
        <taxon>50 kb inversion clade</taxon>
        <taxon>NPAAA clade</taxon>
        <taxon>indigoferoid/millettioid clade</taxon>
        <taxon>Phaseoleae</taxon>
        <taxon>Mucuna</taxon>
    </lineage>
</organism>
<feature type="region of interest" description="Disordered" evidence="1">
    <location>
        <begin position="87"/>
        <end position="118"/>
    </location>
</feature>
<dbReference type="EMBL" id="QJKJ01006394">
    <property type="protein sequence ID" value="RDX86860.1"/>
    <property type="molecule type" value="Genomic_DNA"/>
</dbReference>
<sequence>MLWATLPETGQERLRQESKALCVKKGDMVLKKVLPNTKDPGGKWAPKYEGLYVVKHAFSRGALTLTDAEGRDLRHPINADLVKILTKATTEKPTSPQDGGKDKRSNIRRASLIFKPKH</sequence>
<evidence type="ECO:0000313" key="3">
    <source>
        <dbReference type="Proteomes" id="UP000257109"/>
    </source>
</evidence>
<accession>A0A371G8H7</accession>